<evidence type="ECO:0000313" key="2">
    <source>
        <dbReference type="EMBL" id="KIQ68480.1"/>
    </source>
</evidence>
<dbReference type="Proteomes" id="UP000035100">
    <property type="component" value="Unassembled WGS sequence"/>
</dbReference>
<gene>
    <name evidence="2" type="ORF">Wenmar_02750</name>
</gene>
<keyword evidence="3" id="KW-1185">Reference proteome</keyword>
<dbReference type="eggNOG" id="ENOG5033KKE">
    <property type="taxonomic scope" value="Bacteria"/>
</dbReference>
<name>A0A0D0NJH4_9RHOB</name>
<dbReference type="STRING" id="1123501.Wenmar_02750"/>
<dbReference type="AlphaFoldDB" id="A0A0D0NJH4"/>
<comment type="caution">
    <text evidence="2">The sequence shown here is derived from an EMBL/GenBank/DDBJ whole genome shotgun (WGS) entry which is preliminary data.</text>
</comment>
<keyword evidence="1" id="KW-1133">Transmembrane helix</keyword>
<organism evidence="2 3">
    <name type="scientific">Wenxinia marina DSM 24838</name>
    <dbReference type="NCBI Taxonomy" id="1123501"/>
    <lineage>
        <taxon>Bacteria</taxon>
        <taxon>Pseudomonadati</taxon>
        <taxon>Pseudomonadota</taxon>
        <taxon>Alphaproteobacteria</taxon>
        <taxon>Rhodobacterales</taxon>
        <taxon>Roseobacteraceae</taxon>
        <taxon>Wenxinia</taxon>
    </lineage>
</organism>
<proteinExistence type="predicted"/>
<keyword evidence="1" id="KW-0812">Transmembrane</keyword>
<reference evidence="2 3" key="1">
    <citation type="submission" date="2013-01" db="EMBL/GenBank/DDBJ databases">
        <authorList>
            <person name="Fiebig A."/>
            <person name="Goeker M."/>
            <person name="Klenk H.-P.P."/>
        </authorList>
    </citation>
    <scope>NUCLEOTIDE SEQUENCE [LARGE SCALE GENOMIC DNA]</scope>
    <source>
        <strain evidence="2 3">DSM 24838</strain>
    </source>
</reference>
<dbReference type="EMBL" id="AONG01000013">
    <property type="protein sequence ID" value="KIQ68480.1"/>
    <property type="molecule type" value="Genomic_DNA"/>
</dbReference>
<evidence type="ECO:0000313" key="3">
    <source>
        <dbReference type="Proteomes" id="UP000035100"/>
    </source>
</evidence>
<protein>
    <submittedName>
        <fullName evidence="2">Uncharacterized protein</fullName>
    </submittedName>
</protein>
<evidence type="ECO:0000256" key="1">
    <source>
        <dbReference type="SAM" id="Phobius"/>
    </source>
</evidence>
<feature type="transmembrane region" description="Helical" evidence="1">
    <location>
        <begin position="64"/>
        <end position="82"/>
    </location>
</feature>
<accession>A0A0D0NJH4</accession>
<keyword evidence="1" id="KW-0472">Membrane</keyword>
<sequence length="83" mass="9153">MMAIWLLQGAAFLAWAALMFRTLFLLRRRAADRTGAMFPGPLTFLAEVRIWLRDPGERGPRRALSLVTLALIGLTGLNAAAMP</sequence>